<evidence type="ECO:0000256" key="10">
    <source>
        <dbReference type="SAM" id="Coils"/>
    </source>
</evidence>
<keyword evidence="6 14" id="KW-0238">DNA-binding</keyword>
<dbReference type="GO" id="GO:0005634">
    <property type="term" value="C:nucleus"/>
    <property type="evidence" value="ECO:0007669"/>
    <property type="project" value="UniProtKB-SubCell"/>
</dbReference>
<gene>
    <name evidence="14" type="ORF">MUK42_07774</name>
</gene>
<evidence type="ECO:0000256" key="2">
    <source>
        <dbReference type="ARBA" id="ARBA00011233"/>
    </source>
</evidence>
<dbReference type="FunFam" id="1.10.10.10:FF:000037">
    <property type="entry name" value="Heat stress transcription factor B-4"/>
    <property type="match status" value="1"/>
</dbReference>
<comment type="similarity">
    <text evidence="9">Belongs to the HSF family.</text>
</comment>
<keyword evidence="4" id="KW-0805">Transcription regulation</keyword>
<evidence type="ECO:0000256" key="1">
    <source>
        <dbReference type="ARBA" id="ARBA00004123"/>
    </source>
</evidence>
<dbReference type="GO" id="GO:0003700">
    <property type="term" value="F:DNA-binding transcription factor activity"/>
    <property type="evidence" value="ECO:0007669"/>
    <property type="project" value="InterPro"/>
</dbReference>
<feature type="compositionally biased region" description="Pro residues" evidence="11">
    <location>
        <begin position="281"/>
        <end position="290"/>
    </location>
</feature>
<name>A0A9E7JD51_9LILI</name>
<proteinExistence type="inferred from homology"/>
<dbReference type="AlphaFoldDB" id="A0A9E7JD51"/>
<dbReference type="SMART" id="SM00415">
    <property type="entry name" value="HSF"/>
    <property type="match status" value="1"/>
</dbReference>
<evidence type="ECO:0000256" key="9">
    <source>
        <dbReference type="RuleBase" id="RU004020"/>
    </source>
</evidence>
<dbReference type="Proteomes" id="UP001055439">
    <property type="component" value="Chromosome 1"/>
</dbReference>
<evidence type="ECO:0000256" key="3">
    <source>
        <dbReference type="ARBA" id="ARBA00022553"/>
    </source>
</evidence>
<feature type="domain" description="HSF-type DNA-binding" evidence="13">
    <location>
        <begin position="84"/>
        <end position="177"/>
    </location>
</feature>
<feature type="signal peptide" evidence="12">
    <location>
        <begin position="1"/>
        <end position="27"/>
    </location>
</feature>
<dbReference type="PANTHER" id="PTHR10015:SF332">
    <property type="entry name" value="HEAT STRESS TRANSCRIPTION FACTOR C-1"/>
    <property type="match status" value="1"/>
</dbReference>
<sequence>MDGWMDGGSTASLHWLLIRRWLLVATGFPPPCPLFMSYKVSGKRAGTTATAFGRQPAPIYVRERNDWVAMEGTGEDGIGHQAQAAAPFVEKTYAMVNDPRTDSLIRWGKKNNSFLVLDPNEFSQFLLPCYFRHSNFSSFVRQLNTYGFRKVDPDGWEFAHQSFLRGQIHLLPRIIRRTKRAAHAGLFACSSSSEEEKGEVEEMLLQELLRLRQEQSALEEELQVMSKRLKATERRPHQMMSFLAKVADDPRSLSRLVISKQQQQQQQSSTAAKTRRRLIVSPPPPPPPLPPHATQLDDALFLPSVLVPGIRQTMFEPLDHGSDQLIMEEVKPFALITDVSAINSYAAELITPNSASEISFVPEFELGMTGSETAAAAAEANFPFSLLGHGFY</sequence>
<keyword evidence="7" id="KW-0804">Transcription</keyword>
<dbReference type="EMBL" id="CP097502">
    <property type="protein sequence ID" value="URD76157.1"/>
    <property type="molecule type" value="Genomic_DNA"/>
</dbReference>
<dbReference type="InterPro" id="IPR036388">
    <property type="entry name" value="WH-like_DNA-bd_sf"/>
</dbReference>
<accession>A0A9E7JD51</accession>
<dbReference type="GO" id="GO:0034605">
    <property type="term" value="P:cellular response to heat"/>
    <property type="evidence" value="ECO:0007669"/>
    <property type="project" value="TreeGrafter"/>
</dbReference>
<evidence type="ECO:0000256" key="4">
    <source>
        <dbReference type="ARBA" id="ARBA00023015"/>
    </source>
</evidence>
<evidence type="ECO:0000256" key="6">
    <source>
        <dbReference type="ARBA" id="ARBA00023125"/>
    </source>
</evidence>
<dbReference type="Pfam" id="PF00447">
    <property type="entry name" value="HSF_DNA-bind"/>
    <property type="match status" value="1"/>
</dbReference>
<keyword evidence="15" id="KW-1185">Reference proteome</keyword>
<dbReference type="OrthoDB" id="60033at2759"/>
<feature type="coiled-coil region" evidence="10">
    <location>
        <begin position="201"/>
        <end position="235"/>
    </location>
</feature>
<dbReference type="SUPFAM" id="SSF46785">
    <property type="entry name" value="Winged helix' DNA-binding domain"/>
    <property type="match status" value="1"/>
</dbReference>
<dbReference type="InterPro" id="IPR000232">
    <property type="entry name" value="HSF_DNA-bd"/>
</dbReference>
<evidence type="ECO:0000256" key="7">
    <source>
        <dbReference type="ARBA" id="ARBA00023163"/>
    </source>
</evidence>
<evidence type="ECO:0000256" key="5">
    <source>
        <dbReference type="ARBA" id="ARBA00023016"/>
    </source>
</evidence>
<organism evidence="14 15">
    <name type="scientific">Musa troglodytarum</name>
    <name type="common">fe'i banana</name>
    <dbReference type="NCBI Taxonomy" id="320322"/>
    <lineage>
        <taxon>Eukaryota</taxon>
        <taxon>Viridiplantae</taxon>
        <taxon>Streptophyta</taxon>
        <taxon>Embryophyta</taxon>
        <taxon>Tracheophyta</taxon>
        <taxon>Spermatophyta</taxon>
        <taxon>Magnoliopsida</taxon>
        <taxon>Liliopsida</taxon>
        <taxon>Zingiberales</taxon>
        <taxon>Musaceae</taxon>
        <taxon>Musa</taxon>
    </lineage>
</organism>
<keyword evidence="5" id="KW-0346">Stress response</keyword>
<feature type="chain" id="PRO_5038804566" evidence="12">
    <location>
        <begin position="28"/>
        <end position="392"/>
    </location>
</feature>
<keyword evidence="10" id="KW-0175">Coiled coil</keyword>
<reference evidence="14" key="1">
    <citation type="submission" date="2022-05" db="EMBL/GenBank/DDBJ databases">
        <title>The Musa troglodytarum L. genome provides insights into the mechanism of non-climacteric behaviour and enrichment of carotenoids.</title>
        <authorList>
            <person name="Wang J."/>
        </authorList>
    </citation>
    <scope>NUCLEOTIDE SEQUENCE</scope>
    <source>
        <tissue evidence="14">Leaf</tissue>
    </source>
</reference>
<evidence type="ECO:0000256" key="11">
    <source>
        <dbReference type="SAM" id="MobiDB-lite"/>
    </source>
</evidence>
<keyword evidence="12" id="KW-0732">Signal</keyword>
<dbReference type="PANTHER" id="PTHR10015">
    <property type="entry name" value="HEAT SHOCK TRANSCRIPTION FACTOR"/>
    <property type="match status" value="1"/>
</dbReference>
<dbReference type="GO" id="GO:0006357">
    <property type="term" value="P:regulation of transcription by RNA polymerase II"/>
    <property type="evidence" value="ECO:0007669"/>
    <property type="project" value="TreeGrafter"/>
</dbReference>
<dbReference type="Gene3D" id="1.10.10.10">
    <property type="entry name" value="Winged helix-like DNA-binding domain superfamily/Winged helix DNA-binding domain"/>
    <property type="match status" value="1"/>
</dbReference>
<evidence type="ECO:0000313" key="15">
    <source>
        <dbReference type="Proteomes" id="UP001055439"/>
    </source>
</evidence>
<keyword evidence="8" id="KW-0539">Nucleus</keyword>
<protein>
    <submittedName>
        <fullName evidence="14">HSF-type DNA-binding</fullName>
    </submittedName>
</protein>
<dbReference type="InterPro" id="IPR036390">
    <property type="entry name" value="WH_DNA-bd_sf"/>
</dbReference>
<evidence type="ECO:0000313" key="14">
    <source>
        <dbReference type="EMBL" id="URD76157.1"/>
    </source>
</evidence>
<feature type="region of interest" description="Disordered" evidence="11">
    <location>
        <begin position="258"/>
        <end position="290"/>
    </location>
</feature>
<evidence type="ECO:0000256" key="12">
    <source>
        <dbReference type="SAM" id="SignalP"/>
    </source>
</evidence>
<keyword evidence="3" id="KW-0597">Phosphoprotein</keyword>
<evidence type="ECO:0000256" key="8">
    <source>
        <dbReference type="ARBA" id="ARBA00023242"/>
    </source>
</evidence>
<comment type="subcellular location">
    <subcellularLocation>
        <location evidence="1">Nucleus</location>
    </subcellularLocation>
</comment>
<evidence type="ECO:0000259" key="13">
    <source>
        <dbReference type="SMART" id="SM00415"/>
    </source>
</evidence>
<dbReference type="GO" id="GO:0000978">
    <property type="term" value="F:RNA polymerase II cis-regulatory region sequence-specific DNA binding"/>
    <property type="evidence" value="ECO:0007669"/>
    <property type="project" value="TreeGrafter"/>
</dbReference>
<dbReference type="PRINTS" id="PR00056">
    <property type="entry name" value="HSFDOMAIN"/>
</dbReference>
<comment type="subunit">
    <text evidence="2">Homotrimer.</text>
</comment>